<organism evidence="2 3">
    <name type="scientific">Enterococcus faecium</name>
    <name type="common">Streptococcus faecium</name>
    <dbReference type="NCBI Taxonomy" id="1352"/>
    <lineage>
        <taxon>Bacteria</taxon>
        <taxon>Bacillati</taxon>
        <taxon>Bacillota</taxon>
        <taxon>Bacilli</taxon>
        <taxon>Lactobacillales</taxon>
        <taxon>Enterococcaceae</taxon>
        <taxon>Enterococcus</taxon>
    </lineage>
</organism>
<dbReference type="CDD" id="cd00761">
    <property type="entry name" value="Glyco_tranf_GTA_type"/>
    <property type="match status" value="1"/>
</dbReference>
<name>A0AB73NNM2_ENTFC</name>
<dbReference type="PANTHER" id="PTHR22916:SF3">
    <property type="entry name" value="UDP-GLCNAC:BETAGAL BETA-1,3-N-ACETYLGLUCOSAMINYLTRANSFERASE-LIKE PROTEIN 1"/>
    <property type="match status" value="1"/>
</dbReference>
<feature type="domain" description="Glycosyltransferase 2-like" evidence="1">
    <location>
        <begin position="6"/>
        <end position="153"/>
    </location>
</feature>
<dbReference type="PANTHER" id="PTHR22916">
    <property type="entry name" value="GLYCOSYLTRANSFERASE"/>
    <property type="match status" value="1"/>
</dbReference>
<accession>A0AB73NNM2</accession>
<dbReference type="GO" id="GO:0016758">
    <property type="term" value="F:hexosyltransferase activity"/>
    <property type="evidence" value="ECO:0007669"/>
    <property type="project" value="UniProtKB-ARBA"/>
</dbReference>
<reference evidence="2 3" key="1">
    <citation type="submission" date="2017-05" db="EMBL/GenBank/DDBJ databases">
        <title>The Genome Sequence of Enterococcus faecium 6F2_DIV0138.</title>
        <authorList>
            <consortium name="The Broad Institute Genomics Platform"/>
            <consortium name="The Broad Institute Genomic Center for Infectious Diseases"/>
            <person name="Earl A."/>
            <person name="Manson A."/>
            <person name="Schwartman J."/>
            <person name="Gilmore M."/>
            <person name="Abouelleil A."/>
            <person name="Cao P."/>
            <person name="Chapman S."/>
            <person name="Cusick C."/>
            <person name="Shea T."/>
            <person name="Young S."/>
            <person name="Neafsey D."/>
            <person name="Nusbaum C."/>
            <person name="Birren B."/>
        </authorList>
    </citation>
    <scope>NUCLEOTIDE SEQUENCE [LARGE SCALE GENOMIC DNA]</scope>
    <source>
        <strain evidence="2 3">6F2_DIV0138</strain>
    </source>
</reference>
<dbReference type="Pfam" id="PF00535">
    <property type="entry name" value="Glycos_transf_2"/>
    <property type="match status" value="1"/>
</dbReference>
<dbReference type="InterPro" id="IPR001173">
    <property type="entry name" value="Glyco_trans_2-like"/>
</dbReference>
<dbReference type="SUPFAM" id="SSF53448">
    <property type="entry name" value="Nucleotide-diphospho-sugar transferases"/>
    <property type="match status" value="1"/>
</dbReference>
<proteinExistence type="predicted"/>
<dbReference type="AlphaFoldDB" id="A0AB73NNM2"/>
<dbReference type="InterPro" id="IPR029044">
    <property type="entry name" value="Nucleotide-diphossugar_trans"/>
</dbReference>
<evidence type="ECO:0000259" key="1">
    <source>
        <dbReference type="Pfam" id="PF00535"/>
    </source>
</evidence>
<evidence type="ECO:0000313" key="3">
    <source>
        <dbReference type="Proteomes" id="UP000194737"/>
    </source>
</evidence>
<gene>
    <name evidence="2" type="ORF">A5804_000929</name>
</gene>
<dbReference type="EMBL" id="NGLB01000001">
    <property type="protein sequence ID" value="OTN99439.1"/>
    <property type="molecule type" value="Genomic_DNA"/>
</dbReference>
<evidence type="ECO:0000313" key="2">
    <source>
        <dbReference type="EMBL" id="OTN99439.1"/>
    </source>
</evidence>
<sequence length="331" mass="39150">MNKILSITIPSYNTSNYIDFCLPTFLTNAELLDDIEILIVNDGSKDDTLLKALKYEEQYPNTVKVIDKENGGHGSTINKGIEFATGKYFKVVDGDDWVDNLNLTKLVQQLKRLDVDMVVNPYIEYNERKKQKKIISVRKQQLETNMDFSNLRFESVIPMHSITYSTSILKENKICLDEKVFYVDVEYILYPIPFVKTIYFLDYPVYIYRYDTPDQSVNTKNTQKNVLHHLKVVDSIASFCSNLPKETNENIKEYILERTVRLINSQYNIYFSFPPSKKMKFTINEFDEHIKKNYPSIYNNEKYNPFVKAFRKNNNFYSSIWFLNQIRLKFR</sequence>
<dbReference type="Gene3D" id="3.90.550.10">
    <property type="entry name" value="Spore Coat Polysaccharide Biosynthesis Protein SpsA, Chain A"/>
    <property type="match status" value="1"/>
</dbReference>
<dbReference type="RefSeq" id="WP_002332941.1">
    <property type="nucleotide sequence ID" value="NZ_JADMHO010000022.1"/>
</dbReference>
<dbReference type="Proteomes" id="UP000194737">
    <property type="component" value="Unassembled WGS sequence"/>
</dbReference>
<protein>
    <recommendedName>
        <fullName evidence="1">Glycosyltransferase 2-like domain-containing protein</fullName>
    </recommendedName>
</protein>
<comment type="caution">
    <text evidence="2">The sequence shown here is derived from an EMBL/GenBank/DDBJ whole genome shotgun (WGS) entry which is preliminary data.</text>
</comment>